<keyword evidence="2" id="KW-1185">Reference proteome</keyword>
<protein>
    <recommendedName>
        <fullName evidence="3">S-protein homolog</fullName>
    </recommendedName>
</protein>
<proteinExistence type="predicted"/>
<dbReference type="Proteomes" id="UP001396334">
    <property type="component" value="Unassembled WGS sequence"/>
</dbReference>
<gene>
    <name evidence="1" type="ORF">V6N11_028654</name>
</gene>
<name>A0ABR2PQP4_9ROSI</name>
<comment type="caution">
    <text evidence="1">The sequence shown here is derived from an EMBL/GenBank/DDBJ whole genome shotgun (WGS) entry which is preliminary data.</text>
</comment>
<dbReference type="EMBL" id="JBBPBN010000053">
    <property type="protein sequence ID" value="KAK8990689.1"/>
    <property type="molecule type" value="Genomic_DNA"/>
</dbReference>
<reference evidence="1 2" key="1">
    <citation type="journal article" date="2024" name="G3 (Bethesda)">
        <title>Genome assembly of Hibiscus sabdariffa L. provides insights into metabolisms of medicinal natural products.</title>
        <authorList>
            <person name="Kim T."/>
        </authorList>
    </citation>
    <scope>NUCLEOTIDE SEQUENCE [LARGE SCALE GENOMIC DNA]</scope>
    <source>
        <strain evidence="1">TK-2024</strain>
        <tissue evidence="1">Old leaves</tissue>
    </source>
</reference>
<sequence length="150" mass="17360">MLKVLLFTMKHARSKVHSGPFVHIHPLPNQDNAPPIPIDHVPNQDSTQRSIKRQSRSALPAESLVNCVVSEKQLPNGWFDKHYYTHKELKFVCRSKMEVSRVLIWNRIDGNRGSIVLTWNRMGENGGSSVLIWNMVDREKRDHGFDLEHE</sequence>
<organism evidence="1 2">
    <name type="scientific">Hibiscus sabdariffa</name>
    <name type="common">roselle</name>
    <dbReference type="NCBI Taxonomy" id="183260"/>
    <lineage>
        <taxon>Eukaryota</taxon>
        <taxon>Viridiplantae</taxon>
        <taxon>Streptophyta</taxon>
        <taxon>Embryophyta</taxon>
        <taxon>Tracheophyta</taxon>
        <taxon>Spermatophyta</taxon>
        <taxon>Magnoliopsida</taxon>
        <taxon>eudicotyledons</taxon>
        <taxon>Gunneridae</taxon>
        <taxon>Pentapetalae</taxon>
        <taxon>rosids</taxon>
        <taxon>malvids</taxon>
        <taxon>Malvales</taxon>
        <taxon>Malvaceae</taxon>
        <taxon>Malvoideae</taxon>
        <taxon>Hibiscus</taxon>
    </lineage>
</organism>
<evidence type="ECO:0008006" key="3">
    <source>
        <dbReference type="Google" id="ProtNLM"/>
    </source>
</evidence>
<evidence type="ECO:0000313" key="1">
    <source>
        <dbReference type="EMBL" id="KAK8990689.1"/>
    </source>
</evidence>
<evidence type="ECO:0000313" key="2">
    <source>
        <dbReference type="Proteomes" id="UP001396334"/>
    </source>
</evidence>
<accession>A0ABR2PQP4</accession>